<sequence length="108" mass="11965">MRIESTSAGPREVWLTWDEDRSMGRVTARCFAFDDAMDRIVWAMDRAGDRAIADLAIGAGLPIFLSRRGPYEAADTRGCRPALFLYWRVSIGGHIHADSAADRRAPGP</sequence>
<gene>
    <name evidence="1" type="ORF">CUJ89_13320</name>
</gene>
<reference evidence="1 2" key="1">
    <citation type="journal article" date="2018" name="ISME J.">
        <title>Involvement of Burkholderiaceae and sulfurous volatiles in disease-suppressive soils.</title>
        <authorList>
            <person name="Carrion V.J."/>
            <person name="Cordovez V."/>
            <person name="Tyc O."/>
            <person name="Etalo D.W."/>
            <person name="de Bruijn I."/>
            <person name="de Jager V.C."/>
            <person name="Medema M.H."/>
            <person name="Eberl L."/>
            <person name="Raaijmakers J.M."/>
        </authorList>
    </citation>
    <scope>NUCLEOTIDE SEQUENCE [LARGE SCALE GENOMIC DNA]</scope>
    <source>
        <strain evidence="2">mHSR5</strain>
    </source>
</reference>
<dbReference type="Proteomes" id="UP000253104">
    <property type="component" value="Chromosome mHSR5_A"/>
</dbReference>
<protein>
    <submittedName>
        <fullName evidence="1">Uncharacterized protein</fullName>
    </submittedName>
</protein>
<accession>A0A2Z5MVR7</accession>
<dbReference type="EMBL" id="CP024902">
    <property type="protein sequence ID" value="AXF21365.1"/>
    <property type="molecule type" value="Genomic_DNA"/>
</dbReference>
<dbReference type="OrthoDB" id="9033494at2"/>
<name>A0A2Z5MVR7_BURPY</name>
<dbReference type="AlphaFoldDB" id="A0A2Z5MVR7"/>
<evidence type="ECO:0000313" key="2">
    <source>
        <dbReference type="Proteomes" id="UP000253104"/>
    </source>
</evidence>
<evidence type="ECO:0000313" key="1">
    <source>
        <dbReference type="EMBL" id="AXF21365.1"/>
    </source>
</evidence>
<organism evidence="1 2">
    <name type="scientific">Burkholderia pyrrocinia</name>
    <name type="common">Pseudomonas pyrrocinia</name>
    <dbReference type="NCBI Taxonomy" id="60550"/>
    <lineage>
        <taxon>Bacteria</taxon>
        <taxon>Pseudomonadati</taxon>
        <taxon>Pseudomonadota</taxon>
        <taxon>Betaproteobacteria</taxon>
        <taxon>Burkholderiales</taxon>
        <taxon>Burkholderiaceae</taxon>
        <taxon>Burkholderia</taxon>
        <taxon>Burkholderia cepacia complex</taxon>
    </lineage>
</organism>
<proteinExistence type="predicted"/>